<dbReference type="EMBL" id="JBCLYO010000002">
    <property type="protein sequence ID" value="KAL0092543.1"/>
    <property type="molecule type" value="Genomic_DNA"/>
</dbReference>
<keyword evidence="3" id="KW-0687">Ribonucleoprotein</keyword>
<proteinExistence type="inferred from homology"/>
<accession>A0ABR3B917</accession>
<evidence type="ECO:0000256" key="3">
    <source>
        <dbReference type="ARBA" id="ARBA00023274"/>
    </source>
</evidence>
<evidence type="ECO:0000256" key="1">
    <source>
        <dbReference type="ARBA" id="ARBA00006640"/>
    </source>
</evidence>
<evidence type="ECO:0000313" key="5">
    <source>
        <dbReference type="Proteomes" id="UP001448207"/>
    </source>
</evidence>
<evidence type="ECO:0000313" key="4">
    <source>
        <dbReference type="EMBL" id="KAL0092543.1"/>
    </source>
</evidence>
<protein>
    <recommendedName>
        <fullName evidence="6">Ribosomal protein S21</fullName>
    </recommendedName>
</protein>
<dbReference type="NCBIfam" id="TIGR00030">
    <property type="entry name" value="S21p"/>
    <property type="match status" value="1"/>
</dbReference>
<keyword evidence="2" id="KW-0689">Ribosomal protein</keyword>
<comment type="similarity">
    <text evidence="1">Belongs to the bacterial ribosomal protein bS21 family.</text>
</comment>
<dbReference type="Pfam" id="PF01165">
    <property type="entry name" value="Ribosomal_S21"/>
    <property type="match status" value="1"/>
</dbReference>
<evidence type="ECO:0008006" key="6">
    <source>
        <dbReference type="Google" id="ProtNLM"/>
    </source>
</evidence>
<reference evidence="4 5" key="1">
    <citation type="submission" date="2024-04" db="EMBL/GenBank/DDBJ databases">
        <title>Symmetric and asymmetric DNA N6-adenine methylation regulates different biological responses in Mucorales.</title>
        <authorList>
            <consortium name="Lawrence Berkeley National Laboratory"/>
            <person name="Lax C."/>
            <person name="Mondo S.J."/>
            <person name="Osorio-Concepcion M."/>
            <person name="Muszewska A."/>
            <person name="Corrochano-Luque M."/>
            <person name="Gutierrez G."/>
            <person name="Riley R."/>
            <person name="Lipzen A."/>
            <person name="Guo J."/>
            <person name="Hundley H."/>
            <person name="Amirebrahimi M."/>
            <person name="Ng V."/>
            <person name="Lorenzo-Gutierrez D."/>
            <person name="Binder U."/>
            <person name="Yang J."/>
            <person name="Song Y."/>
            <person name="Canovas D."/>
            <person name="Navarro E."/>
            <person name="Freitag M."/>
            <person name="Gabaldon T."/>
            <person name="Grigoriev I.V."/>
            <person name="Corrochano L.M."/>
            <person name="Nicolas F.E."/>
            <person name="Garre V."/>
        </authorList>
    </citation>
    <scope>NUCLEOTIDE SEQUENCE [LARGE SCALE GENOMIC DNA]</scope>
    <source>
        <strain evidence="4 5">L51</strain>
    </source>
</reference>
<sequence length="142" mass="16128">MALRQSLVGLTRRFGFMPLAPFQSIRTITTTPTRAVTQSNEPQEDNILPSTMAPPMQLSKDLSTSLEPYSGRSLAISGNPSGAYRRLNAILNQNNVKRELRANTNYEKPNVARRRINIQRNRKLFGAMIRKKVALIMQMKQR</sequence>
<keyword evidence="5" id="KW-1185">Reference proteome</keyword>
<comment type="caution">
    <text evidence="4">The sequence shown here is derived from an EMBL/GenBank/DDBJ whole genome shotgun (WGS) entry which is preliminary data.</text>
</comment>
<dbReference type="InterPro" id="IPR001911">
    <property type="entry name" value="Ribosomal_bS21"/>
</dbReference>
<organism evidence="4 5">
    <name type="scientific">Phycomyces blakesleeanus</name>
    <dbReference type="NCBI Taxonomy" id="4837"/>
    <lineage>
        <taxon>Eukaryota</taxon>
        <taxon>Fungi</taxon>
        <taxon>Fungi incertae sedis</taxon>
        <taxon>Mucoromycota</taxon>
        <taxon>Mucoromycotina</taxon>
        <taxon>Mucoromycetes</taxon>
        <taxon>Mucorales</taxon>
        <taxon>Phycomycetaceae</taxon>
        <taxon>Phycomyces</taxon>
    </lineage>
</organism>
<dbReference type="Proteomes" id="UP001448207">
    <property type="component" value="Unassembled WGS sequence"/>
</dbReference>
<gene>
    <name evidence="4" type="ORF">J3Q64DRAFT_1719469</name>
</gene>
<evidence type="ECO:0000256" key="2">
    <source>
        <dbReference type="ARBA" id="ARBA00022980"/>
    </source>
</evidence>
<name>A0ABR3B917_PHYBL</name>